<dbReference type="CDD" id="cd06091">
    <property type="entry name" value="KOW_NusG"/>
    <property type="match status" value="1"/>
</dbReference>
<feature type="domain" description="KOW" evidence="1">
    <location>
        <begin position="8"/>
        <end position="35"/>
    </location>
</feature>
<dbReference type="SMART" id="SM00739">
    <property type="entry name" value="KOW"/>
    <property type="match status" value="1"/>
</dbReference>
<dbReference type="EMBL" id="CP036268">
    <property type="protein sequence ID" value="QDT35743.1"/>
    <property type="molecule type" value="Genomic_DNA"/>
</dbReference>
<organism evidence="2 3">
    <name type="scientific">Stratiformator vulcanicus</name>
    <dbReference type="NCBI Taxonomy" id="2527980"/>
    <lineage>
        <taxon>Bacteria</taxon>
        <taxon>Pseudomonadati</taxon>
        <taxon>Planctomycetota</taxon>
        <taxon>Planctomycetia</taxon>
        <taxon>Planctomycetales</taxon>
        <taxon>Planctomycetaceae</taxon>
        <taxon>Stratiformator</taxon>
    </lineage>
</organism>
<dbReference type="SUPFAM" id="SSF50104">
    <property type="entry name" value="Translation proteins SH3-like domain"/>
    <property type="match status" value="1"/>
</dbReference>
<dbReference type="Gene3D" id="2.30.30.30">
    <property type="match status" value="1"/>
</dbReference>
<evidence type="ECO:0000313" key="3">
    <source>
        <dbReference type="Proteomes" id="UP000317318"/>
    </source>
</evidence>
<evidence type="ECO:0000313" key="2">
    <source>
        <dbReference type="EMBL" id="QDT35743.1"/>
    </source>
</evidence>
<dbReference type="InterPro" id="IPR005824">
    <property type="entry name" value="KOW"/>
</dbReference>
<proteinExistence type="predicted"/>
<dbReference type="Proteomes" id="UP000317318">
    <property type="component" value="Chromosome"/>
</dbReference>
<dbReference type="InterPro" id="IPR014722">
    <property type="entry name" value="Rib_uL2_dom2"/>
</dbReference>
<gene>
    <name evidence="2" type="ORF">Pan189_00960</name>
</gene>
<dbReference type="AlphaFoldDB" id="A0A517QVZ8"/>
<keyword evidence="3" id="KW-1185">Reference proteome</keyword>
<protein>
    <submittedName>
        <fullName evidence="2">Transcription antitermination protein NusG</fullName>
    </submittedName>
</protein>
<name>A0A517QVZ8_9PLAN</name>
<reference evidence="2 3" key="1">
    <citation type="submission" date="2019-02" db="EMBL/GenBank/DDBJ databases">
        <title>Deep-cultivation of Planctomycetes and their phenomic and genomic characterization uncovers novel biology.</title>
        <authorList>
            <person name="Wiegand S."/>
            <person name="Jogler M."/>
            <person name="Boedeker C."/>
            <person name="Pinto D."/>
            <person name="Vollmers J."/>
            <person name="Rivas-Marin E."/>
            <person name="Kohn T."/>
            <person name="Peeters S.H."/>
            <person name="Heuer A."/>
            <person name="Rast P."/>
            <person name="Oberbeckmann S."/>
            <person name="Bunk B."/>
            <person name="Jeske O."/>
            <person name="Meyerdierks A."/>
            <person name="Storesund J.E."/>
            <person name="Kallscheuer N."/>
            <person name="Luecker S."/>
            <person name="Lage O.M."/>
            <person name="Pohl T."/>
            <person name="Merkel B.J."/>
            <person name="Hornburger P."/>
            <person name="Mueller R.-W."/>
            <person name="Bruemmer F."/>
            <person name="Labrenz M."/>
            <person name="Spormann A.M."/>
            <person name="Op den Camp H."/>
            <person name="Overmann J."/>
            <person name="Amann R."/>
            <person name="Jetten M.S.M."/>
            <person name="Mascher T."/>
            <person name="Medema M.H."/>
            <person name="Devos D.P."/>
            <person name="Kaster A.-K."/>
            <person name="Ovreas L."/>
            <person name="Rohde M."/>
            <person name="Galperin M.Y."/>
            <person name="Jogler C."/>
        </authorList>
    </citation>
    <scope>NUCLEOTIDE SEQUENCE [LARGE SCALE GENOMIC DNA]</scope>
    <source>
        <strain evidence="2 3">Pan189</strain>
    </source>
</reference>
<evidence type="ECO:0000259" key="1">
    <source>
        <dbReference type="SMART" id="SM00739"/>
    </source>
</evidence>
<sequence length="66" mass="7387">MAGRERQPLRIGDKVRVIAGPFESFEGDLVGFNRETGHWTVTVLVFGQPTQLDLRPEALRHATALE</sequence>
<dbReference type="Pfam" id="PF00467">
    <property type="entry name" value="KOW"/>
    <property type="match status" value="1"/>
</dbReference>
<dbReference type="OrthoDB" id="9809075at2"/>
<dbReference type="RefSeq" id="WP_145362011.1">
    <property type="nucleotide sequence ID" value="NZ_CP036268.1"/>
</dbReference>
<dbReference type="InterPro" id="IPR008991">
    <property type="entry name" value="Translation_prot_SH3-like_sf"/>
</dbReference>
<accession>A0A517QVZ8</accession>
<dbReference type="KEGG" id="svp:Pan189_00960"/>